<proteinExistence type="predicted"/>
<dbReference type="Gene3D" id="3.60.110.10">
    <property type="entry name" value="Carbon-nitrogen hydrolase"/>
    <property type="match status" value="1"/>
</dbReference>
<dbReference type="AlphaFoldDB" id="M1ZDC4"/>
<sequence length="296" mass="33133">MSTNTKTEIVKVGLVQMACGQNPDDNLREAVQGIRRAAEKGAQIVCLQELYRSQYFCQVEDADRFRLAEPIPGPSTKALGPLAKELSIVLIVPLFEKRSAGLYHNSAIVFDTDGSVAGHYRKMHIPDDPGFYEKFYFAPGDNGFQAIDTRYGKIGVLICWDQWFPEGARLTALSGAQFLFYPTAIGFQDFDAEVAPKQANAWETIQKSHSIANGVFTVAVNRVGREHNIQFWGRSFVCDPLGEVLAQASDECPEVLVVDCDLALIEETRQGWPFLRDRRVDAYQNLTRLYLDSNGR</sequence>
<dbReference type="PROSITE" id="PS50263">
    <property type="entry name" value="CN_HYDROLASE"/>
    <property type="match status" value="1"/>
</dbReference>
<dbReference type="InterPro" id="IPR003010">
    <property type="entry name" value="C-N_Hydrolase"/>
</dbReference>
<dbReference type="FunFam" id="3.60.110.10:FF:000010">
    <property type="entry name" value="Carbon-nitrogen hydrolase"/>
    <property type="match status" value="1"/>
</dbReference>
<accession>M1ZDC4</accession>
<dbReference type="SUPFAM" id="SSF56317">
    <property type="entry name" value="Carbon-nitrogen hydrolase"/>
    <property type="match status" value="1"/>
</dbReference>
<evidence type="ECO:0000313" key="3">
    <source>
        <dbReference type="EMBL" id="CCQ91454.1"/>
    </source>
</evidence>
<dbReference type="PANTHER" id="PTHR43674">
    <property type="entry name" value="NITRILASE C965.09-RELATED"/>
    <property type="match status" value="1"/>
</dbReference>
<evidence type="ECO:0000313" key="4">
    <source>
        <dbReference type="Proteomes" id="UP000011704"/>
    </source>
</evidence>
<dbReference type="InterPro" id="IPR036526">
    <property type="entry name" value="C-N_Hydrolase_sf"/>
</dbReference>
<dbReference type="Pfam" id="PF00795">
    <property type="entry name" value="CN_hydrolase"/>
    <property type="match status" value="1"/>
</dbReference>
<dbReference type="GO" id="GO:0033388">
    <property type="term" value="P:putrescine biosynthetic process from arginine"/>
    <property type="evidence" value="ECO:0007669"/>
    <property type="project" value="TreeGrafter"/>
</dbReference>
<name>M1ZDC4_NITG3</name>
<keyword evidence="1 3" id="KW-0378">Hydrolase</keyword>
<dbReference type="GO" id="GO:0050126">
    <property type="term" value="F:N-carbamoylputrescine amidase activity"/>
    <property type="evidence" value="ECO:0007669"/>
    <property type="project" value="UniProtKB-EC"/>
</dbReference>
<gene>
    <name evidence="3" type="primary">CPA</name>
    <name evidence="3" type="ORF">NITGR_700015</name>
</gene>
<dbReference type="InParanoid" id="M1ZDC4"/>
<comment type="caution">
    <text evidence="3">The sequence shown here is derived from an EMBL/GenBank/DDBJ whole genome shotgun (WGS) entry which is preliminary data.</text>
</comment>
<dbReference type="HOGENOM" id="CLU_030130_4_0_0"/>
<dbReference type="PANTHER" id="PTHR43674:SF2">
    <property type="entry name" value="BETA-UREIDOPROPIONASE"/>
    <property type="match status" value="1"/>
</dbReference>
<dbReference type="FunCoup" id="M1ZDC4">
    <property type="interactions" value="65"/>
</dbReference>
<dbReference type="STRING" id="1266370.NITGR_700015"/>
<protein>
    <submittedName>
        <fullName evidence="3">N-carbamoylputrescine amidase</fullName>
        <ecNumber evidence="3">3.5.1.53</ecNumber>
    </submittedName>
</protein>
<dbReference type="EC" id="3.5.1.53" evidence="3"/>
<dbReference type="RefSeq" id="WP_005010173.1">
    <property type="nucleotide sequence ID" value="NZ_HG422173.1"/>
</dbReference>
<dbReference type="EMBL" id="CAQJ01000078">
    <property type="protein sequence ID" value="CCQ91454.1"/>
    <property type="molecule type" value="Genomic_DNA"/>
</dbReference>
<keyword evidence="4" id="KW-1185">Reference proteome</keyword>
<organism evidence="3 4">
    <name type="scientific">Nitrospina gracilis (strain 3/211)</name>
    <dbReference type="NCBI Taxonomy" id="1266370"/>
    <lineage>
        <taxon>Bacteria</taxon>
        <taxon>Pseudomonadati</taxon>
        <taxon>Nitrospinota/Tectimicrobiota group</taxon>
        <taxon>Nitrospinota</taxon>
        <taxon>Nitrospinia</taxon>
        <taxon>Nitrospinales</taxon>
        <taxon>Nitrospinaceae</taxon>
        <taxon>Nitrospina</taxon>
    </lineage>
</organism>
<dbReference type="OrthoDB" id="9811121at2"/>
<evidence type="ECO:0000259" key="2">
    <source>
        <dbReference type="PROSITE" id="PS50263"/>
    </source>
</evidence>
<dbReference type="InterPro" id="IPR050345">
    <property type="entry name" value="Aliph_Amidase/BUP"/>
</dbReference>
<feature type="domain" description="CN hydrolase" evidence="2">
    <location>
        <begin position="10"/>
        <end position="262"/>
    </location>
</feature>
<dbReference type="CDD" id="cd07573">
    <property type="entry name" value="CPA"/>
    <property type="match status" value="1"/>
</dbReference>
<dbReference type="Proteomes" id="UP000011704">
    <property type="component" value="Unassembled WGS sequence"/>
</dbReference>
<evidence type="ECO:0000256" key="1">
    <source>
        <dbReference type="ARBA" id="ARBA00022801"/>
    </source>
</evidence>
<reference evidence="3 4" key="1">
    <citation type="journal article" date="2013" name="Front. Microbiol.">
        <title>The genome of Nitrospina gracilis illuminates the metabolism and evolution of the major marine nitrite oxidizer.</title>
        <authorList>
            <person name="Luecker S."/>
            <person name="Nowka B."/>
            <person name="Rattei T."/>
            <person name="Spieck E."/>
            <person name="and Daims H."/>
        </authorList>
    </citation>
    <scope>NUCLEOTIDE SEQUENCE [LARGE SCALE GENOMIC DNA]</scope>
    <source>
        <strain evidence="3 4">3/211</strain>
    </source>
</reference>